<evidence type="ECO:0000256" key="1">
    <source>
        <dbReference type="ARBA" id="ARBA00022679"/>
    </source>
</evidence>
<dbReference type="InterPro" id="IPR000182">
    <property type="entry name" value="GNAT_dom"/>
</dbReference>
<dbReference type="PANTHER" id="PTHR43877:SF2">
    <property type="entry name" value="AMINOALKYLPHOSPHONATE N-ACETYLTRANSFERASE-RELATED"/>
    <property type="match status" value="1"/>
</dbReference>
<reference evidence="5" key="1">
    <citation type="submission" date="2015-07" db="EMBL/GenBank/DDBJ databases">
        <title>Fjat-14205 dsm 2895.</title>
        <authorList>
            <person name="Liu B."/>
            <person name="Wang J."/>
            <person name="Zhu Y."/>
            <person name="Liu G."/>
            <person name="Chen Q."/>
            <person name="Chen Z."/>
            <person name="Lan J."/>
            <person name="Che J."/>
            <person name="Ge C."/>
            <person name="Shi H."/>
            <person name="Pan Z."/>
            <person name="Liu X."/>
        </authorList>
    </citation>
    <scope>NUCLEOTIDE SEQUENCE [LARGE SCALE GENOMIC DNA]</scope>
    <source>
        <strain evidence="5">DSM 25560</strain>
    </source>
</reference>
<keyword evidence="5" id="KW-1185">Reference proteome</keyword>
<name>A0ABR5JXL6_9BACI</name>
<dbReference type="SUPFAM" id="SSF55729">
    <property type="entry name" value="Acyl-CoA N-acyltransferases (Nat)"/>
    <property type="match status" value="1"/>
</dbReference>
<dbReference type="InterPro" id="IPR050832">
    <property type="entry name" value="Bact_Acetyltransf"/>
</dbReference>
<dbReference type="EMBL" id="LGRV01000005">
    <property type="protein sequence ID" value="KOS66984.1"/>
    <property type="molecule type" value="Genomic_DNA"/>
</dbReference>
<dbReference type="PANTHER" id="PTHR43877">
    <property type="entry name" value="AMINOALKYLPHOSPHONATE N-ACETYLTRANSFERASE-RELATED-RELATED"/>
    <property type="match status" value="1"/>
</dbReference>
<comment type="caution">
    <text evidence="4">The sequence shown here is derived from an EMBL/GenBank/DDBJ whole genome shotgun (WGS) entry which is preliminary data.</text>
</comment>
<dbReference type="Pfam" id="PF24698">
    <property type="entry name" value="DUF7662"/>
    <property type="match status" value="1"/>
</dbReference>
<evidence type="ECO:0000256" key="2">
    <source>
        <dbReference type="ARBA" id="ARBA00023315"/>
    </source>
</evidence>
<feature type="domain" description="N-acetyltransferase" evidence="3">
    <location>
        <begin position="107"/>
        <end position="268"/>
    </location>
</feature>
<proteinExistence type="predicted"/>
<dbReference type="Pfam" id="PF00583">
    <property type="entry name" value="Acetyltransf_1"/>
    <property type="match status" value="1"/>
</dbReference>
<dbReference type="InterPro" id="IPR016181">
    <property type="entry name" value="Acyl_CoA_acyltransferase"/>
</dbReference>
<protein>
    <submittedName>
        <fullName evidence="4">GNAT family acetyltransferase</fullName>
    </submittedName>
</protein>
<gene>
    <name evidence="4" type="ORF">AEA09_15920</name>
</gene>
<organism evidence="4 5">
    <name type="scientific">Lysinibacillus contaminans</name>
    <dbReference type="NCBI Taxonomy" id="1293441"/>
    <lineage>
        <taxon>Bacteria</taxon>
        <taxon>Bacillati</taxon>
        <taxon>Bacillota</taxon>
        <taxon>Bacilli</taxon>
        <taxon>Bacillales</taxon>
        <taxon>Bacillaceae</taxon>
        <taxon>Lysinibacillus</taxon>
    </lineage>
</organism>
<keyword evidence="2" id="KW-0012">Acyltransferase</keyword>
<dbReference type="Proteomes" id="UP000050668">
    <property type="component" value="Unassembled WGS sequence"/>
</dbReference>
<dbReference type="Gene3D" id="3.40.630.30">
    <property type="match status" value="1"/>
</dbReference>
<sequence length="271" mass="31118">MRIIMTKNMEKKYIPLATFFQVTTQNEITLSFSALENIIGQSLPNAAYLNMSWWKKTKPPLSHYLSWTNSGFYVVDVKLGASVTFCRNHTRASTNQVPENNENSSAYIIRTIEASDAKAFINLQEEIFHETEFMYNAPSELDLTVQQLRKDLSSWKKLKNRTILLCILEGTFAGYAFIHGYKHSRVKHVASVHLAVKIEHHRQGIGQTLMDEVESWSKERAITKLELSVMAHNVSALQLFEKIGFQHEGKRLQSIMLNDTFIDEYTLGKIL</sequence>
<dbReference type="CDD" id="cd04301">
    <property type="entry name" value="NAT_SF"/>
    <property type="match status" value="1"/>
</dbReference>
<dbReference type="InterPro" id="IPR056079">
    <property type="entry name" value="DUF7662"/>
</dbReference>
<accession>A0ABR5JXL6</accession>
<keyword evidence="1" id="KW-0808">Transferase</keyword>
<evidence type="ECO:0000259" key="3">
    <source>
        <dbReference type="PROSITE" id="PS51186"/>
    </source>
</evidence>
<evidence type="ECO:0000313" key="5">
    <source>
        <dbReference type="Proteomes" id="UP000050668"/>
    </source>
</evidence>
<dbReference type="PROSITE" id="PS51186">
    <property type="entry name" value="GNAT"/>
    <property type="match status" value="1"/>
</dbReference>
<evidence type="ECO:0000313" key="4">
    <source>
        <dbReference type="EMBL" id="KOS66984.1"/>
    </source>
</evidence>